<dbReference type="InterPro" id="IPR003593">
    <property type="entry name" value="AAA+_ATPase"/>
</dbReference>
<keyword evidence="3" id="KW-0472">Membrane</keyword>
<evidence type="ECO:0000313" key="8">
    <source>
        <dbReference type="Proteomes" id="UP001244011"/>
    </source>
</evidence>
<dbReference type="AlphaFoldDB" id="A0AAJ0BTB6"/>
<feature type="region of interest" description="Disordered" evidence="5">
    <location>
        <begin position="22"/>
        <end position="42"/>
    </location>
</feature>
<dbReference type="PANTHER" id="PTHR45644:SF56">
    <property type="entry name" value="AAA ATPASE, PUTATIVE (AFU_ORTHOLOGUE AFUA_2G12920)-RELATED"/>
    <property type="match status" value="1"/>
</dbReference>
<organism evidence="7 8">
    <name type="scientific">Phialemonium atrogriseum</name>
    <dbReference type="NCBI Taxonomy" id="1093897"/>
    <lineage>
        <taxon>Eukaryota</taxon>
        <taxon>Fungi</taxon>
        <taxon>Dikarya</taxon>
        <taxon>Ascomycota</taxon>
        <taxon>Pezizomycotina</taxon>
        <taxon>Sordariomycetes</taxon>
        <taxon>Sordariomycetidae</taxon>
        <taxon>Cephalothecales</taxon>
        <taxon>Cephalothecaceae</taxon>
        <taxon>Phialemonium</taxon>
    </lineage>
</organism>
<keyword evidence="2" id="KW-0547">Nucleotide-binding</keyword>
<sequence>MTRKRNGEDACSLAAYRESLLMSQGGQEGGSRPPNCRQSSIPDVGYCDIDPSPDERAPNVPYIQTWEPPSFAEESKPLVRLFVTEPQNDQIDDGTSPTCLDDNCGAGASQGKDQTLHIVKEVDDAYSDAEQSFLERGAIAPSWARGRPGNFDDDSDKSNRDPPAYGDADDFYDSDLDSVASRTGRVVREHHKKMRKWRSMATSRFENMLLECIVNIDSIPPNYENIFVNRNIIDQLEKVTRLSLNRPKAFSHGVLKGNRVTGAVLYGPPGTGKTLLAKGLAKESRFNMLAISTAELWQKCHGEDEKVIKALFSLGRKLNPCIIFLDEADAMLGARKAGEKRHIRSMLNQFLMEWDGLTSGLNSPFMLLATNRPFDLDPAVLRRAPVHIHLDIPTLWERQKILELLLKGETLGRDVDCSTLAQYTHRFTGSDLKNLCVSAATNCVSEQESDTARRVLWLRHFRQAMATIKATALSSTMKNEFQKFQGTARHDDVDAEKE</sequence>
<evidence type="ECO:0000256" key="3">
    <source>
        <dbReference type="ARBA" id="ARBA00022787"/>
    </source>
</evidence>
<evidence type="ECO:0000256" key="2">
    <source>
        <dbReference type="ARBA" id="ARBA00022741"/>
    </source>
</evidence>
<comment type="caution">
    <text evidence="7">The sequence shown here is derived from an EMBL/GenBank/DDBJ whole genome shotgun (WGS) entry which is preliminary data.</text>
</comment>
<dbReference type="Gene3D" id="1.10.8.60">
    <property type="match status" value="1"/>
</dbReference>
<keyword evidence="3" id="KW-0496">Mitochondrion</keyword>
<name>A0AAJ0BTB6_9PEZI</name>
<protein>
    <submittedName>
        <fullName evidence="7">Mitochondrial AAA</fullName>
    </submittedName>
</protein>
<evidence type="ECO:0000256" key="5">
    <source>
        <dbReference type="SAM" id="MobiDB-lite"/>
    </source>
</evidence>
<feature type="region of interest" description="Disordered" evidence="5">
    <location>
        <begin position="144"/>
        <end position="171"/>
    </location>
</feature>
<dbReference type="InterPro" id="IPR051701">
    <property type="entry name" value="Mito_OM_Translocase_MSP1"/>
</dbReference>
<evidence type="ECO:0000313" key="7">
    <source>
        <dbReference type="EMBL" id="KAK1764123.1"/>
    </source>
</evidence>
<feature type="domain" description="AAA+ ATPase" evidence="6">
    <location>
        <begin position="259"/>
        <end position="394"/>
    </location>
</feature>
<dbReference type="Pfam" id="PF17862">
    <property type="entry name" value="AAA_lid_3"/>
    <property type="match status" value="1"/>
</dbReference>
<dbReference type="PANTHER" id="PTHR45644">
    <property type="entry name" value="AAA ATPASE, PUTATIVE (AFU_ORTHOLOGUE AFUA_2G12920)-RELATED-RELATED"/>
    <property type="match status" value="1"/>
</dbReference>
<dbReference type="EMBL" id="MU839022">
    <property type="protein sequence ID" value="KAK1764123.1"/>
    <property type="molecule type" value="Genomic_DNA"/>
</dbReference>
<comment type="subcellular location">
    <subcellularLocation>
        <location evidence="1">Mitochondrion outer membrane</location>
        <topology evidence="1">Single-pass membrane protein</topology>
    </subcellularLocation>
</comment>
<dbReference type="GO" id="GO:0005524">
    <property type="term" value="F:ATP binding"/>
    <property type="evidence" value="ECO:0007669"/>
    <property type="project" value="UniProtKB-KW"/>
</dbReference>
<accession>A0AAJ0BTB6</accession>
<keyword evidence="3" id="KW-1000">Mitochondrion outer membrane</keyword>
<dbReference type="Proteomes" id="UP001244011">
    <property type="component" value="Unassembled WGS sequence"/>
</dbReference>
<reference evidence="7" key="1">
    <citation type="submission" date="2023-06" db="EMBL/GenBank/DDBJ databases">
        <title>Genome-scale phylogeny and comparative genomics of the fungal order Sordariales.</title>
        <authorList>
            <consortium name="Lawrence Berkeley National Laboratory"/>
            <person name="Hensen N."/>
            <person name="Bonometti L."/>
            <person name="Westerberg I."/>
            <person name="Brannstrom I.O."/>
            <person name="Guillou S."/>
            <person name="Cros-Aarteil S."/>
            <person name="Calhoun S."/>
            <person name="Haridas S."/>
            <person name="Kuo A."/>
            <person name="Mondo S."/>
            <person name="Pangilinan J."/>
            <person name="Riley R."/>
            <person name="Labutti K."/>
            <person name="Andreopoulos B."/>
            <person name="Lipzen A."/>
            <person name="Chen C."/>
            <person name="Yanf M."/>
            <person name="Daum C."/>
            <person name="Ng V."/>
            <person name="Clum A."/>
            <person name="Steindorff A."/>
            <person name="Ohm R."/>
            <person name="Martin F."/>
            <person name="Silar P."/>
            <person name="Natvig D."/>
            <person name="Lalanne C."/>
            <person name="Gautier V."/>
            <person name="Ament-Velasquez S.L."/>
            <person name="Kruys A."/>
            <person name="Hutchinson M.I."/>
            <person name="Powell A.J."/>
            <person name="Barry K."/>
            <person name="Miller A.N."/>
            <person name="Grigoriev I.V."/>
            <person name="Debuchy R."/>
            <person name="Gladieux P."/>
            <person name="Thoren M.H."/>
            <person name="Johannesson H."/>
        </authorList>
    </citation>
    <scope>NUCLEOTIDE SEQUENCE</scope>
    <source>
        <strain evidence="7">8032-3</strain>
    </source>
</reference>
<dbReference type="SMART" id="SM00382">
    <property type="entry name" value="AAA"/>
    <property type="match status" value="1"/>
</dbReference>
<dbReference type="RefSeq" id="XP_060280336.1">
    <property type="nucleotide sequence ID" value="XM_060422637.1"/>
</dbReference>
<dbReference type="GeneID" id="85305824"/>
<dbReference type="Gene3D" id="3.40.50.300">
    <property type="entry name" value="P-loop containing nucleotide triphosphate hydrolases"/>
    <property type="match status" value="1"/>
</dbReference>
<evidence type="ECO:0000259" key="6">
    <source>
        <dbReference type="SMART" id="SM00382"/>
    </source>
</evidence>
<keyword evidence="8" id="KW-1185">Reference proteome</keyword>
<dbReference type="InterPro" id="IPR041569">
    <property type="entry name" value="AAA_lid_3"/>
</dbReference>
<dbReference type="SUPFAM" id="SSF52540">
    <property type="entry name" value="P-loop containing nucleoside triphosphate hydrolases"/>
    <property type="match status" value="1"/>
</dbReference>
<gene>
    <name evidence="7" type="ORF">QBC33DRAFT_208282</name>
</gene>
<evidence type="ECO:0000256" key="4">
    <source>
        <dbReference type="ARBA" id="ARBA00022840"/>
    </source>
</evidence>
<dbReference type="Pfam" id="PF00004">
    <property type="entry name" value="AAA"/>
    <property type="match status" value="1"/>
</dbReference>
<keyword evidence="4" id="KW-0067">ATP-binding</keyword>
<dbReference type="GO" id="GO:0005741">
    <property type="term" value="C:mitochondrial outer membrane"/>
    <property type="evidence" value="ECO:0007669"/>
    <property type="project" value="UniProtKB-SubCell"/>
</dbReference>
<dbReference type="GO" id="GO:0016887">
    <property type="term" value="F:ATP hydrolysis activity"/>
    <property type="evidence" value="ECO:0007669"/>
    <property type="project" value="InterPro"/>
</dbReference>
<evidence type="ECO:0000256" key="1">
    <source>
        <dbReference type="ARBA" id="ARBA00004572"/>
    </source>
</evidence>
<dbReference type="InterPro" id="IPR027417">
    <property type="entry name" value="P-loop_NTPase"/>
</dbReference>
<proteinExistence type="predicted"/>
<dbReference type="InterPro" id="IPR003959">
    <property type="entry name" value="ATPase_AAA_core"/>
</dbReference>